<dbReference type="Proteomes" id="UP000636505">
    <property type="component" value="Unassembled WGS sequence"/>
</dbReference>
<name>A0A8J7DQD2_9CYAN</name>
<dbReference type="NCBIfam" id="TIGR01439">
    <property type="entry name" value="lp_hng_hel_AbrB"/>
    <property type="match status" value="1"/>
</dbReference>
<dbReference type="Pfam" id="PF04014">
    <property type="entry name" value="MazE_antitoxin"/>
    <property type="match status" value="1"/>
</dbReference>
<dbReference type="PROSITE" id="PS51740">
    <property type="entry name" value="SPOVT_ABRB"/>
    <property type="match status" value="1"/>
</dbReference>
<evidence type="ECO:0000259" key="2">
    <source>
        <dbReference type="PROSITE" id="PS51740"/>
    </source>
</evidence>
<sequence>MGYSEIMTKINDGGRVVIPVEYRKALGIDVGDEMLMFLEDEEIRLVPRRVTLKRAQQLVKRYAKSRSLSDELIQDRRASNE</sequence>
<reference evidence="3" key="1">
    <citation type="submission" date="2020-10" db="EMBL/GenBank/DDBJ databases">
        <authorList>
            <person name="Castelo-Branco R."/>
            <person name="Eusebio N."/>
            <person name="Adriana R."/>
            <person name="Vieira A."/>
            <person name="Brugerolle De Fraissinette N."/>
            <person name="Rezende De Castro R."/>
            <person name="Schneider M.P."/>
            <person name="Vasconcelos V."/>
            <person name="Leao P.N."/>
        </authorList>
    </citation>
    <scope>NUCLEOTIDE SEQUENCE</scope>
    <source>
        <strain evidence="3">LEGE 07310</strain>
    </source>
</reference>
<dbReference type="GO" id="GO:0003677">
    <property type="term" value="F:DNA binding"/>
    <property type="evidence" value="ECO:0007669"/>
    <property type="project" value="UniProtKB-UniRule"/>
</dbReference>
<protein>
    <submittedName>
        <fullName evidence="3">AbrB/MazE/SpoVT family DNA-binding domain-containing protein</fullName>
    </submittedName>
</protein>
<proteinExistence type="predicted"/>
<comment type="caution">
    <text evidence="3">The sequence shown here is derived from an EMBL/GenBank/DDBJ whole genome shotgun (WGS) entry which is preliminary data.</text>
</comment>
<keyword evidence="4" id="KW-1185">Reference proteome</keyword>
<dbReference type="Gene3D" id="2.10.260.10">
    <property type="match status" value="1"/>
</dbReference>
<dbReference type="InterPro" id="IPR037914">
    <property type="entry name" value="SpoVT-AbrB_sf"/>
</dbReference>
<feature type="domain" description="SpoVT-AbrB" evidence="2">
    <location>
        <begin position="5"/>
        <end position="50"/>
    </location>
</feature>
<dbReference type="SUPFAM" id="SSF89447">
    <property type="entry name" value="AbrB/MazE/MraZ-like"/>
    <property type="match status" value="1"/>
</dbReference>
<accession>A0A8J7DQD2</accession>
<dbReference type="EMBL" id="JADEXG010000005">
    <property type="protein sequence ID" value="MBE9076354.1"/>
    <property type="molecule type" value="Genomic_DNA"/>
</dbReference>
<dbReference type="InterPro" id="IPR007159">
    <property type="entry name" value="SpoVT-AbrB_dom"/>
</dbReference>
<keyword evidence="1 3" id="KW-0238">DNA-binding</keyword>
<dbReference type="SMART" id="SM00966">
    <property type="entry name" value="SpoVT_AbrB"/>
    <property type="match status" value="1"/>
</dbReference>
<evidence type="ECO:0000313" key="4">
    <source>
        <dbReference type="Proteomes" id="UP000636505"/>
    </source>
</evidence>
<evidence type="ECO:0000313" key="3">
    <source>
        <dbReference type="EMBL" id="MBE9076354.1"/>
    </source>
</evidence>
<evidence type="ECO:0000256" key="1">
    <source>
        <dbReference type="PROSITE-ProRule" id="PRU01076"/>
    </source>
</evidence>
<gene>
    <name evidence="3" type="ORF">IQ241_03425</name>
</gene>
<dbReference type="AlphaFoldDB" id="A0A8J7DQD2"/>
<organism evidence="3 4">
    <name type="scientific">Vasconcelosia minhoensis LEGE 07310</name>
    <dbReference type="NCBI Taxonomy" id="915328"/>
    <lineage>
        <taxon>Bacteria</taxon>
        <taxon>Bacillati</taxon>
        <taxon>Cyanobacteriota</taxon>
        <taxon>Cyanophyceae</taxon>
        <taxon>Nodosilineales</taxon>
        <taxon>Cymatolegaceae</taxon>
        <taxon>Vasconcelosia</taxon>
        <taxon>Vasconcelosia minhoensis</taxon>
    </lineage>
</organism>